<dbReference type="PROSITE" id="PS50088">
    <property type="entry name" value="ANK_REPEAT"/>
    <property type="match status" value="1"/>
</dbReference>
<keyword evidence="5 8" id="KW-0443">Lipid metabolism</keyword>
<dbReference type="GO" id="GO:0005739">
    <property type="term" value="C:mitochondrion"/>
    <property type="evidence" value="ECO:0007669"/>
    <property type="project" value="TreeGrafter"/>
</dbReference>
<dbReference type="SUPFAM" id="SSF48403">
    <property type="entry name" value="Ankyrin repeat"/>
    <property type="match status" value="1"/>
</dbReference>
<dbReference type="InterPro" id="IPR047148">
    <property type="entry name" value="PLPL9"/>
</dbReference>
<dbReference type="InterPro" id="IPR002641">
    <property type="entry name" value="PNPLA_dom"/>
</dbReference>
<evidence type="ECO:0000256" key="7">
    <source>
        <dbReference type="PROSITE-ProRule" id="PRU00023"/>
    </source>
</evidence>
<keyword evidence="12" id="KW-1185">Reference proteome</keyword>
<dbReference type="GO" id="GO:0047499">
    <property type="term" value="F:calcium-independent phospholipase A2 activity"/>
    <property type="evidence" value="ECO:0007669"/>
    <property type="project" value="InterPro"/>
</dbReference>
<dbReference type="SUPFAM" id="SSF52151">
    <property type="entry name" value="FabD/lysophospholipase-like"/>
    <property type="match status" value="1"/>
</dbReference>
<feature type="domain" description="PNPLA" evidence="10">
    <location>
        <begin position="429"/>
        <end position="598"/>
    </location>
</feature>
<dbReference type="EC" id="3.1.1.4" evidence="1"/>
<keyword evidence="2" id="KW-0677">Repeat</keyword>
<evidence type="ECO:0000256" key="4">
    <source>
        <dbReference type="ARBA" id="ARBA00023043"/>
    </source>
</evidence>
<evidence type="ECO:0000256" key="8">
    <source>
        <dbReference type="PROSITE-ProRule" id="PRU01161"/>
    </source>
</evidence>
<evidence type="ECO:0000313" key="11">
    <source>
        <dbReference type="EMBL" id="CAI8032239.1"/>
    </source>
</evidence>
<feature type="compositionally biased region" description="Basic residues" evidence="9">
    <location>
        <begin position="1"/>
        <end position="15"/>
    </location>
</feature>
<dbReference type="GO" id="GO:0052816">
    <property type="term" value="F:long-chain fatty acyl-CoA hydrolase activity"/>
    <property type="evidence" value="ECO:0007669"/>
    <property type="project" value="TreeGrafter"/>
</dbReference>
<feature type="active site" description="Proton acceptor" evidence="8">
    <location>
        <position position="585"/>
    </location>
</feature>
<dbReference type="InterPro" id="IPR016035">
    <property type="entry name" value="Acyl_Trfase/lysoPLipase"/>
</dbReference>
<dbReference type="SMART" id="SM00248">
    <property type="entry name" value="ANK"/>
    <property type="match status" value="3"/>
</dbReference>
<feature type="short sequence motif" description="GXSXG" evidence="8">
    <location>
        <begin position="465"/>
        <end position="469"/>
    </location>
</feature>
<dbReference type="Gene3D" id="3.40.1090.10">
    <property type="entry name" value="Cytosolic phospholipase A2 catalytic domain"/>
    <property type="match status" value="1"/>
</dbReference>
<reference evidence="11" key="1">
    <citation type="submission" date="2023-03" db="EMBL/GenBank/DDBJ databases">
        <authorList>
            <person name="Steffen K."/>
            <person name="Cardenas P."/>
        </authorList>
    </citation>
    <scope>NUCLEOTIDE SEQUENCE</scope>
</reference>
<feature type="region of interest" description="Disordered" evidence="9">
    <location>
        <begin position="61"/>
        <end position="87"/>
    </location>
</feature>
<protein>
    <recommendedName>
        <fullName evidence="1">phospholipase A2</fullName>
        <ecNumber evidence="1">3.1.1.4</ecNumber>
    </recommendedName>
</protein>
<dbReference type="EMBL" id="CASHTH010002590">
    <property type="protein sequence ID" value="CAI8032239.1"/>
    <property type="molecule type" value="Genomic_DNA"/>
</dbReference>
<organism evidence="11 12">
    <name type="scientific">Geodia barretti</name>
    <name type="common">Barrett's horny sponge</name>
    <dbReference type="NCBI Taxonomy" id="519541"/>
    <lineage>
        <taxon>Eukaryota</taxon>
        <taxon>Metazoa</taxon>
        <taxon>Porifera</taxon>
        <taxon>Demospongiae</taxon>
        <taxon>Heteroscleromorpha</taxon>
        <taxon>Tetractinellida</taxon>
        <taxon>Astrophorina</taxon>
        <taxon>Geodiidae</taxon>
        <taxon>Geodia</taxon>
    </lineage>
</organism>
<feature type="region of interest" description="Disordered" evidence="9">
    <location>
        <begin position="1"/>
        <end position="40"/>
    </location>
</feature>
<evidence type="ECO:0000259" key="10">
    <source>
        <dbReference type="PROSITE" id="PS51635"/>
    </source>
</evidence>
<keyword evidence="4 7" id="KW-0040">ANK repeat</keyword>
<dbReference type="Gene3D" id="1.25.40.20">
    <property type="entry name" value="Ankyrin repeat-containing domain"/>
    <property type="match status" value="1"/>
</dbReference>
<dbReference type="PANTHER" id="PTHR24139:SF34">
    <property type="entry name" value="85_88 KDA CALCIUM-INDEPENDENT PHOSPHOLIPASE A2"/>
    <property type="match status" value="1"/>
</dbReference>
<evidence type="ECO:0000256" key="1">
    <source>
        <dbReference type="ARBA" id="ARBA00013278"/>
    </source>
</evidence>
<dbReference type="PROSITE" id="PS50297">
    <property type="entry name" value="ANK_REP_REGION"/>
    <property type="match status" value="1"/>
</dbReference>
<gene>
    <name evidence="11" type="ORF">GBAR_LOCUS18244</name>
</gene>
<evidence type="ECO:0000256" key="2">
    <source>
        <dbReference type="ARBA" id="ARBA00022737"/>
    </source>
</evidence>
<keyword evidence="8" id="KW-0442">Lipid degradation</keyword>
<dbReference type="Pfam" id="PF12796">
    <property type="entry name" value="Ank_2"/>
    <property type="match status" value="1"/>
</dbReference>
<evidence type="ECO:0000256" key="3">
    <source>
        <dbReference type="ARBA" id="ARBA00022801"/>
    </source>
</evidence>
<dbReference type="InterPro" id="IPR002110">
    <property type="entry name" value="Ankyrin_rpt"/>
</dbReference>
<dbReference type="AlphaFoldDB" id="A0AA35SMN0"/>
<dbReference type="InterPro" id="IPR036770">
    <property type="entry name" value="Ankyrin_rpt-contain_sf"/>
</dbReference>
<feature type="short sequence motif" description="DGA/G" evidence="8">
    <location>
        <begin position="585"/>
        <end position="587"/>
    </location>
</feature>
<dbReference type="GO" id="GO:2000304">
    <property type="term" value="P:positive regulation of ceramide biosynthetic process"/>
    <property type="evidence" value="ECO:0007669"/>
    <property type="project" value="TreeGrafter"/>
</dbReference>
<dbReference type="Proteomes" id="UP001174909">
    <property type="component" value="Unassembled WGS sequence"/>
</dbReference>
<accession>A0AA35SMN0</accession>
<feature type="short sequence motif" description="GXGXXG" evidence="8">
    <location>
        <begin position="433"/>
        <end position="438"/>
    </location>
</feature>
<evidence type="ECO:0000256" key="9">
    <source>
        <dbReference type="SAM" id="MobiDB-lite"/>
    </source>
</evidence>
<proteinExistence type="predicted"/>
<keyword evidence="3 8" id="KW-0378">Hydrolase</keyword>
<evidence type="ECO:0000256" key="6">
    <source>
        <dbReference type="ARBA" id="ARBA00023422"/>
    </source>
</evidence>
<comment type="catalytic activity">
    <reaction evidence="6">
        <text>a 1,2-diacyl-sn-glycero-3-phosphocholine + H2O = a 1-acyl-sn-glycero-3-phosphocholine + a fatty acid + H(+)</text>
        <dbReference type="Rhea" id="RHEA:15801"/>
        <dbReference type="ChEBI" id="CHEBI:15377"/>
        <dbReference type="ChEBI" id="CHEBI:15378"/>
        <dbReference type="ChEBI" id="CHEBI:28868"/>
        <dbReference type="ChEBI" id="CHEBI:57643"/>
        <dbReference type="ChEBI" id="CHEBI:58168"/>
        <dbReference type="EC" id="3.1.1.4"/>
    </reaction>
    <physiologicalReaction direction="left-to-right" evidence="6">
        <dbReference type="Rhea" id="RHEA:15802"/>
    </physiologicalReaction>
</comment>
<evidence type="ECO:0000256" key="5">
    <source>
        <dbReference type="ARBA" id="ARBA00023098"/>
    </source>
</evidence>
<feature type="region of interest" description="Disordered" evidence="9">
    <location>
        <begin position="157"/>
        <end position="177"/>
    </location>
</feature>
<dbReference type="PROSITE" id="PS51635">
    <property type="entry name" value="PNPLA"/>
    <property type="match status" value="1"/>
</dbReference>
<dbReference type="GO" id="GO:0016042">
    <property type="term" value="P:lipid catabolic process"/>
    <property type="evidence" value="ECO:0007669"/>
    <property type="project" value="UniProtKB-UniRule"/>
</dbReference>
<feature type="active site" description="Nucleophile" evidence="8">
    <location>
        <position position="467"/>
    </location>
</feature>
<name>A0AA35SMN0_GEOBA</name>
<feature type="repeat" description="ANK" evidence="7">
    <location>
        <begin position="254"/>
        <end position="286"/>
    </location>
</feature>
<dbReference type="Pfam" id="PF01734">
    <property type="entry name" value="Patatin"/>
    <property type="match status" value="1"/>
</dbReference>
<sequence>MKSLFKKLAGRHQSHPRTPPQSKRRSSSESSPPPEQPVSLSANQVRALMVSSAVHGRSSVIETVDGQLPENSKHRRTSSEVAPFNQPRHARVYSHRARAHNVRLRRNDSDPDLRLRLKQQQSVPLDLAARDSTMLRSSSVDNLDDLNETEKVVYRWRGHRRQPSSSDTPPPEVVDPELIRRELQNPVRATYNPRNVECLVAVLERAKGLEVNSLDKTGEAPLHSLVKRERRDRVGVVLALLVHSDADIHLKTPRGATPLHLAVETGDAFLVKTLLVFGANINEQGLNDFTPLDLAIHCQCSEVEKVLLEHGAKGSAKLIVMQQQPSVVPSLYSLDQSLSRPGHGQRLKTCDRLQEYIQRRGTAKLYQELENYVNQRLSLSLSLGRNGADELMAIAHQQKEMQHFNKTLKKKSPRDNPILAGLEGGSRLLFLDGGGMKGLSQIEALIQLEEATGRKTTELFDWIVGTSTGGIIALALVYAKLPLSQVRQLYFRLKNKVFAKARFGVVYSADELEKILREVFGDMTMDQVLQPKVLVAAVDKSTTNPELRFFNNCFGDGFDEELVWKVGRYTSASPIFFGEFENYVDGGVLANNPCDCGLTAIQNFYRLQGERLLISMVVSIGTGQYPPEVLGKVDAQEFLFFGKHWFKLGKLMDRATNLISLLSNALVNSELVAKNCKSRCEELGIPYFRLSPKLNTVVAAGETDNEKLVDMILQTKLQVKDQGLNGIVQMFMLTAECSRRILASGGGTPSCATITESSQD</sequence>
<evidence type="ECO:0000313" key="12">
    <source>
        <dbReference type="Proteomes" id="UP001174909"/>
    </source>
</evidence>
<dbReference type="PANTHER" id="PTHR24139">
    <property type="entry name" value="CALCIUM-INDEPENDENT PHOSPHOLIPASE A2"/>
    <property type="match status" value="1"/>
</dbReference>
<comment type="caution">
    <text evidence="11">The sequence shown here is derived from an EMBL/GenBank/DDBJ whole genome shotgun (WGS) entry which is preliminary data.</text>
</comment>